<dbReference type="Pfam" id="PF00078">
    <property type="entry name" value="RVT_1"/>
    <property type="match status" value="1"/>
</dbReference>
<dbReference type="InterPro" id="IPR000477">
    <property type="entry name" value="RT_dom"/>
</dbReference>
<dbReference type="Gene3D" id="3.10.10.10">
    <property type="entry name" value="HIV Type 1 Reverse Transcriptase, subunit A, domain 1"/>
    <property type="match status" value="1"/>
</dbReference>
<reference evidence="2" key="1">
    <citation type="submission" date="2021-01" db="UniProtKB">
        <authorList>
            <consortium name="EnsemblMetazoa"/>
        </authorList>
    </citation>
    <scope>IDENTIFICATION</scope>
</reference>
<dbReference type="RefSeq" id="XP_066923241.1">
    <property type="nucleotide sequence ID" value="XM_067067140.1"/>
</dbReference>
<protein>
    <recommendedName>
        <fullName evidence="1">Reverse transcriptase domain-containing protein</fullName>
    </recommendedName>
</protein>
<keyword evidence="3" id="KW-1185">Reference proteome</keyword>
<feature type="domain" description="Reverse transcriptase" evidence="1">
    <location>
        <begin position="169"/>
        <end position="363"/>
    </location>
</feature>
<dbReference type="GeneID" id="136810580"/>
<sequence>MKFLSVGKRFFSNHSAFRRMLKMGDILEEHYQNGLTNYSNPQNKQLIKNLMVENDHVFSSEDQIKRWIYRRKANEKKNTLSFPHTLTDGTQQPKPIDVTSLNLPVWKHYLEDCPMQDRDWVLDGIQNGFSLDFDSTPLSSASKNLLSAHIQPGIIDDYLEMELKQGTMLGPYKDPPYDQCQINRFGVIPKSDGKFRMITDLSFPLGESVNDGISKENSTVSYTGLTAAVKKILALGKGCLLAKFDIQRAYRMIPLQEDERNLVVIKWKDYYFVDLALPFGARSAPRIFTRFSDVLEWIFLQKGPVKHMQHSLDDFLVLGLSQSNDCQKGLENSLRLCQELGVPIEHRKTIYPTTRLVFLGMEIDTEKMEMRIPEEKLDKIRQLLDQWVQKKSGTKRSLLSLIGSLYYCCQAVVVGKPFMIRLTKKAYSVDKLHFLVKLDEKEIEDLMWWYYLLNSWNGRSLMSNFDKHRNVVKLHS</sequence>
<dbReference type="PANTHER" id="PTHR33050">
    <property type="entry name" value="REVERSE TRANSCRIPTASE DOMAIN-CONTAINING PROTEIN"/>
    <property type="match status" value="1"/>
</dbReference>
<evidence type="ECO:0000313" key="3">
    <source>
        <dbReference type="Proteomes" id="UP000594262"/>
    </source>
</evidence>
<dbReference type="InterPro" id="IPR043128">
    <property type="entry name" value="Rev_trsase/Diguanyl_cyclase"/>
</dbReference>
<dbReference type="Proteomes" id="UP000594262">
    <property type="component" value="Unplaced"/>
</dbReference>
<dbReference type="EnsemblMetazoa" id="CLYHEMT023735.1">
    <property type="protein sequence ID" value="CLYHEMP023735.1"/>
    <property type="gene ID" value="CLYHEMG023735"/>
</dbReference>
<dbReference type="Gene3D" id="3.30.70.270">
    <property type="match status" value="1"/>
</dbReference>
<proteinExistence type="predicted"/>
<dbReference type="PANTHER" id="PTHR33050:SF8">
    <property type="entry name" value="REVERSE TRANSCRIPTASE DOMAIN-CONTAINING PROTEIN"/>
    <property type="match status" value="1"/>
</dbReference>
<dbReference type="InterPro" id="IPR043502">
    <property type="entry name" value="DNA/RNA_pol_sf"/>
</dbReference>
<name>A0A7M5XM35_9CNID</name>
<accession>A0A7M5XM35</accession>
<dbReference type="AlphaFoldDB" id="A0A7M5XM35"/>
<dbReference type="OrthoDB" id="6019648at2759"/>
<organism evidence="2 3">
    <name type="scientific">Clytia hemisphaerica</name>
    <dbReference type="NCBI Taxonomy" id="252671"/>
    <lineage>
        <taxon>Eukaryota</taxon>
        <taxon>Metazoa</taxon>
        <taxon>Cnidaria</taxon>
        <taxon>Hydrozoa</taxon>
        <taxon>Hydroidolina</taxon>
        <taxon>Leptothecata</taxon>
        <taxon>Obeliida</taxon>
        <taxon>Clytiidae</taxon>
        <taxon>Clytia</taxon>
    </lineage>
</organism>
<dbReference type="InterPro" id="IPR052055">
    <property type="entry name" value="Hepadnavirus_pol/RT"/>
</dbReference>
<dbReference type="PROSITE" id="PS50878">
    <property type="entry name" value="RT_POL"/>
    <property type="match status" value="1"/>
</dbReference>
<dbReference type="SUPFAM" id="SSF56672">
    <property type="entry name" value="DNA/RNA polymerases"/>
    <property type="match status" value="1"/>
</dbReference>
<evidence type="ECO:0000313" key="2">
    <source>
        <dbReference type="EnsemblMetazoa" id="CLYHEMP023735.1"/>
    </source>
</evidence>
<evidence type="ECO:0000259" key="1">
    <source>
        <dbReference type="PROSITE" id="PS50878"/>
    </source>
</evidence>